<dbReference type="SUPFAM" id="SSF49464">
    <property type="entry name" value="Carboxypeptidase regulatory domain-like"/>
    <property type="match status" value="1"/>
</dbReference>
<evidence type="ECO:0000256" key="5">
    <source>
        <dbReference type="ARBA" id="ARBA00023077"/>
    </source>
</evidence>
<dbReference type="Gene3D" id="2.170.130.10">
    <property type="entry name" value="TonB-dependent receptor, plug domain"/>
    <property type="match status" value="1"/>
</dbReference>
<dbReference type="Proteomes" id="UP000276603">
    <property type="component" value="Unassembled WGS sequence"/>
</dbReference>
<proteinExistence type="inferred from homology"/>
<evidence type="ECO:0000256" key="9">
    <source>
        <dbReference type="RuleBase" id="RU003357"/>
    </source>
</evidence>
<dbReference type="InterPro" id="IPR037066">
    <property type="entry name" value="Plug_dom_sf"/>
</dbReference>
<evidence type="ECO:0000256" key="2">
    <source>
        <dbReference type="ARBA" id="ARBA00022448"/>
    </source>
</evidence>
<keyword evidence="14" id="KW-1185">Reference proteome</keyword>
<dbReference type="InterPro" id="IPR008969">
    <property type="entry name" value="CarboxyPept-like_regulatory"/>
</dbReference>
<dbReference type="Gene3D" id="2.40.170.20">
    <property type="entry name" value="TonB-dependent receptor, beta-barrel domain"/>
    <property type="match status" value="1"/>
</dbReference>
<keyword evidence="5 9" id="KW-0798">TonB box</keyword>
<sequence>MKKQLKCMCMLFLVGMSYAYAQEKTVTGNVTDQNAIPLPGVNILVKGTTSGTQSDFDGNYTIEAEEGQILVFSYLGQRTIELTVGTSNTLDVQMEEDASQLEEVIVVGYGSQSKRKITDNIATISSDQINEIPTPSLQSALTGKAAGVRITQLNGKVEGGIKVRVRGVATISSSQEPLYVIDGVPLTNQDESINDSPINPLVSLNPNDIESIQILKDASSAAIYGARGTNGVVLITTKQGKEGKTKVSINSSYGWSTATNKLDFLNAAQYRELFLEAGLNTGSTAEEMQEQFDFYSNGQANVDTDWQDLALIDGSIEDFGVSISGGGAKTRFFLSSGYNKTHGIVRGNILERYSLRGNFDHDISDKFKTGLNMTISKSKINRISNDNAFATPLQAVAQVPVSPAYLEDGITPNNDTTEYYNFLTEQFNGSFETNMWRVIANTYLQYQILPELSFRSEVGYDLSVQLAERFSGSLTESASVGGFGTANTVETEKYVLTNYFSYNKIFGERFDFEATAGMSFEESRRRLQLIQAQGFPSDDLETLNSASEIVAGGSSRTAFNFLSYFGRASLAIDNKYLFKGSLRYDGSSRFGADNRFGIFPAAAVGWIVSEEDFLIDSETLSLLKLRGSWGITGNAGIGDFASLSLFQGSPYNQKAALAPTQLGNPDVKWERTTQVDVGLDFGFFSNRISGEIDYYVKTTNDLLLNEPIPGTTGFVNITRNVGELQNKGLEFVLNTRNIQTENLRWSTSFNISTLDNEVTSLPGGDIIEGRNIVREGEVLSSFYMVEYAGVNSENGDALFVLNTPNTDGTLNKNTTSNFNEAQRIVAGSPYPDLIAGLSSNLNYKNIDFSFTFQGEWGASIYNDSGRFQSGNARFFDNQTADQLNRWQQPGDITNVPQARLFSTNGQQPSTRYLDETDFIRLRNLTLGYTIPKDITQKFHIDRLRVYFSGFNLLTFTDYIGYDPESTADFNDSLSDIQVGEDFYSAPPAKTYTIGLNIDF</sequence>
<dbReference type="NCBIfam" id="TIGR04056">
    <property type="entry name" value="OMP_RagA_SusC"/>
    <property type="match status" value="1"/>
</dbReference>
<evidence type="ECO:0000259" key="11">
    <source>
        <dbReference type="Pfam" id="PF00593"/>
    </source>
</evidence>
<comment type="subcellular location">
    <subcellularLocation>
        <location evidence="1 8">Cell outer membrane</location>
        <topology evidence="1 8">Multi-pass membrane protein</topology>
    </subcellularLocation>
</comment>
<feature type="signal peptide" evidence="10">
    <location>
        <begin position="1"/>
        <end position="21"/>
    </location>
</feature>
<dbReference type="Pfam" id="PF07715">
    <property type="entry name" value="Plug"/>
    <property type="match status" value="1"/>
</dbReference>
<keyword evidence="3 8" id="KW-1134">Transmembrane beta strand</keyword>
<evidence type="ECO:0000256" key="1">
    <source>
        <dbReference type="ARBA" id="ARBA00004571"/>
    </source>
</evidence>
<dbReference type="NCBIfam" id="TIGR04057">
    <property type="entry name" value="SusC_RagA_signa"/>
    <property type="match status" value="1"/>
</dbReference>
<dbReference type="InterPro" id="IPR039426">
    <property type="entry name" value="TonB-dep_rcpt-like"/>
</dbReference>
<protein>
    <submittedName>
        <fullName evidence="13">TonB-dependent receptor</fullName>
    </submittedName>
</protein>
<evidence type="ECO:0000256" key="4">
    <source>
        <dbReference type="ARBA" id="ARBA00022692"/>
    </source>
</evidence>
<dbReference type="EMBL" id="RBCJ01000003">
    <property type="protein sequence ID" value="RKN79937.1"/>
    <property type="molecule type" value="Genomic_DNA"/>
</dbReference>
<evidence type="ECO:0000256" key="3">
    <source>
        <dbReference type="ARBA" id="ARBA00022452"/>
    </source>
</evidence>
<gene>
    <name evidence="13" type="ORF">D7Z94_16925</name>
</gene>
<dbReference type="Gene3D" id="2.60.40.1120">
    <property type="entry name" value="Carboxypeptidase-like, regulatory domain"/>
    <property type="match status" value="1"/>
</dbReference>
<accession>A0A3B0C858</accession>
<dbReference type="InterPro" id="IPR012910">
    <property type="entry name" value="Plug_dom"/>
</dbReference>
<dbReference type="Pfam" id="PF13715">
    <property type="entry name" value="CarbopepD_reg_2"/>
    <property type="match status" value="1"/>
</dbReference>
<name>A0A3B0C858_9FLAO</name>
<keyword evidence="7 8" id="KW-0998">Cell outer membrane</keyword>
<evidence type="ECO:0000256" key="7">
    <source>
        <dbReference type="ARBA" id="ARBA00023237"/>
    </source>
</evidence>
<organism evidence="13 14">
    <name type="scientific">Ulvibacterium marinum</name>
    <dbReference type="NCBI Taxonomy" id="2419782"/>
    <lineage>
        <taxon>Bacteria</taxon>
        <taxon>Pseudomonadati</taxon>
        <taxon>Bacteroidota</taxon>
        <taxon>Flavobacteriia</taxon>
        <taxon>Flavobacteriales</taxon>
        <taxon>Flavobacteriaceae</taxon>
        <taxon>Ulvibacterium</taxon>
    </lineage>
</organism>
<dbReference type="InterPro" id="IPR036942">
    <property type="entry name" value="Beta-barrel_TonB_sf"/>
</dbReference>
<keyword evidence="2 8" id="KW-0813">Transport</keyword>
<dbReference type="RefSeq" id="WP_120712747.1">
    <property type="nucleotide sequence ID" value="NZ_CANMKH010000004.1"/>
</dbReference>
<dbReference type="InterPro" id="IPR023996">
    <property type="entry name" value="TonB-dep_OMP_SusC/RagA"/>
</dbReference>
<reference evidence="13 14" key="1">
    <citation type="submission" date="2018-10" db="EMBL/GenBank/DDBJ databases">
        <title>Ulvibacterium marinum gen. nov., sp. nov., a novel marine bacterium of the family Flavobacteriaceae, isolated from a culture of the green alga Ulva prolifera.</title>
        <authorList>
            <person name="Zhang Z."/>
        </authorList>
    </citation>
    <scope>NUCLEOTIDE SEQUENCE [LARGE SCALE GENOMIC DNA]</scope>
    <source>
        <strain evidence="13 14">CCMM003</strain>
    </source>
</reference>
<keyword evidence="10" id="KW-0732">Signal</keyword>
<keyword evidence="4 8" id="KW-0812">Transmembrane</keyword>
<dbReference type="GO" id="GO:0009279">
    <property type="term" value="C:cell outer membrane"/>
    <property type="evidence" value="ECO:0007669"/>
    <property type="project" value="UniProtKB-SubCell"/>
</dbReference>
<feature type="domain" description="TonB-dependent receptor plug" evidence="12">
    <location>
        <begin position="114"/>
        <end position="232"/>
    </location>
</feature>
<dbReference type="InterPro" id="IPR023997">
    <property type="entry name" value="TonB-dep_OMP_SusC/RagA_CS"/>
</dbReference>
<dbReference type="InterPro" id="IPR000531">
    <property type="entry name" value="Beta-barrel_TonB"/>
</dbReference>
<dbReference type="AlphaFoldDB" id="A0A3B0C858"/>
<evidence type="ECO:0000313" key="14">
    <source>
        <dbReference type="Proteomes" id="UP000276603"/>
    </source>
</evidence>
<keyword evidence="13" id="KW-0675">Receptor</keyword>
<evidence type="ECO:0000313" key="13">
    <source>
        <dbReference type="EMBL" id="RKN79937.1"/>
    </source>
</evidence>
<evidence type="ECO:0000259" key="12">
    <source>
        <dbReference type="Pfam" id="PF07715"/>
    </source>
</evidence>
<feature type="domain" description="TonB-dependent receptor-like beta-barrel" evidence="11">
    <location>
        <begin position="406"/>
        <end position="952"/>
    </location>
</feature>
<comment type="similarity">
    <text evidence="8 9">Belongs to the TonB-dependent receptor family.</text>
</comment>
<dbReference type="Pfam" id="PF00593">
    <property type="entry name" value="TonB_dep_Rec_b-barrel"/>
    <property type="match status" value="1"/>
</dbReference>
<feature type="chain" id="PRO_5017289129" evidence="10">
    <location>
        <begin position="22"/>
        <end position="999"/>
    </location>
</feature>
<dbReference type="PROSITE" id="PS52016">
    <property type="entry name" value="TONB_DEPENDENT_REC_3"/>
    <property type="match status" value="1"/>
</dbReference>
<evidence type="ECO:0000256" key="10">
    <source>
        <dbReference type="SAM" id="SignalP"/>
    </source>
</evidence>
<keyword evidence="6 8" id="KW-0472">Membrane</keyword>
<comment type="caution">
    <text evidence="13">The sequence shown here is derived from an EMBL/GenBank/DDBJ whole genome shotgun (WGS) entry which is preliminary data.</text>
</comment>
<dbReference type="SUPFAM" id="SSF56935">
    <property type="entry name" value="Porins"/>
    <property type="match status" value="1"/>
</dbReference>
<evidence type="ECO:0000256" key="6">
    <source>
        <dbReference type="ARBA" id="ARBA00023136"/>
    </source>
</evidence>
<evidence type="ECO:0000256" key="8">
    <source>
        <dbReference type="PROSITE-ProRule" id="PRU01360"/>
    </source>
</evidence>
<dbReference type="OrthoDB" id="9768177at2"/>